<evidence type="ECO:0000313" key="2">
    <source>
        <dbReference type="Proteomes" id="UP000481153"/>
    </source>
</evidence>
<dbReference type="VEuPathDB" id="FungiDB:AeMF1_014459"/>
<dbReference type="EMBL" id="VJMJ01000117">
    <property type="protein sequence ID" value="KAF0734270.1"/>
    <property type="molecule type" value="Genomic_DNA"/>
</dbReference>
<dbReference type="Proteomes" id="UP000481153">
    <property type="component" value="Unassembled WGS sequence"/>
</dbReference>
<gene>
    <name evidence="1" type="ORF">Ae201684_009131</name>
</gene>
<protein>
    <submittedName>
        <fullName evidence="1">Uncharacterized protein</fullName>
    </submittedName>
</protein>
<comment type="caution">
    <text evidence="1">The sequence shown here is derived from an EMBL/GenBank/DDBJ whole genome shotgun (WGS) entry which is preliminary data.</text>
</comment>
<dbReference type="AlphaFoldDB" id="A0A6G0X387"/>
<reference evidence="1 2" key="1">
    <citation type="submission" date="2019-07" db="EMBL/GenBank/DDBJ databases">
        <title>Genomics analysis of Aphanomyces spp. identifies a new class of oomycete effector associated with host adaptation.</title>
        <authorList>
            <person name="Gaulin E."/>
        </authorList>
    </citation>
    <scope>NUCLEOTIDE SEQUENCE [LARGE SCALE GENOMIC DNA]</scope>
    <source>
        <strain evidence="1 2">ATCC 201684</strain>
    </source>
</reference>
<evidence type="ECO:0000313" key="1">
    <source>
        <dbReference type="EMBL" id="KAF0734270.1"/>
    </source>
</evidence>
<sequence>MWSSRLLEHPLASLSLQNSLGLMKFILAFFVPAIALATDISSDLPKEQRVLTEIDMETKHLRQVSDKKKQEWGLWGLGRCGGCGLWGFGGCGCGFGGWGW</sequence>
<accession>A0A6G0X387</accession>
<proteinExistence type="predicted"/>
<keyword evidence="2" id="KW-1185">Reference proteome</keyword>
<name>A0A6G0X387_9STRA</name>
<organism evidence="1 2">
    <name type="scientific">Aphanomyces euteiches</name>
    <dbReference type="NCBI Taxonomy" id="100861"/>
    <lineage>
        <taxon>Eukaryota</taxon>
        <taxon>Sar</taxon>
        <taxon>Stramenopiles</taxon>
        <taxon>Oomycota</taxon>
        <taxon>Saprolegniomycetes</taxon>
        <taxon>Saprolegniales</taxon>
        <taxon>Verrucalvaceae</taxon>
        <taxon>Aphanomyces</taxon>
    </lineage>
</organism>